<dbReference type="InterPro" id="IPR029058">
    <property type="entry name" value="AB_hydrolase_fold"/>
</dbReference>
<dbReference type="OrthoDB" id="10356276at2759"/>
<accession>A0A812UFB0</accession>
<proteinExistence type="predicted"/>
<dbReference type="InterPro" id="IPR002921">
    <property type="entry name" value="Fungal_lipase-type"/>
</dbReference>
<dbReference type="GO" id="GO:0006629">
    <property type="term" value="P:lipid metabolic process"/>
    <property type="evidence" value="ECO:0007669"/>
    <property type="project" value="InterPro"/>
</dbReference>
<organism evidence="2 3">
    <name type="scientific">Symbiodinium natans</name>
    <dbReference type="NCBI Taxonomy" id="878477"/>
    <lineage>
        <taxon>Eukaryota</taxon>
        <taxon>Sar</taxon>
        <taxon>Alveolata</taxon>
        <taxon>Dinophyceae</taxon>
        <taxon>Suessiales</taxon>
        <taxon>Symbiodiniaceae</taxon>
        <taxon>Symbiodinium</taxon>
    </lineage>
</organism>
<dbReference type="Pfam" id="PF01764">
    <property type="entry name" value="Lipase_3"/>
    <property type="match status" value="1"/>
</dbReference>
<name>A0A812UFB0_9DINO</name>
<sequence>MAGMPTHKVRNAHAMALLGLAKPSELGHLDADDECTDSAEGSCSLAALQTRSLVAHGVDVVPPPPSSAANSTGAPGLVHAMYTFGAVATSKTPLQDLSQPSRAFRGVRCYTETILSHATRQTDVATIFMGLSHPLVPTLALHWKKDSEYWPGAGRPDLPKHVDQGRVADIGLHNMKNYLERLADLHLQGMPAIKQRPFHFAYLFGFMAWGAYEKQQGWYTKKDMTMSEIMAAHLPGWNLVAQTQQDTLEAVDNIWLAQDTQSLDCVIAFEGTHTFAEFFGNLKSPKNGYCGFPGVHAGYADKLFWLMKYSMPKLRPFLSKCNKVSCTGHSLGGSLCEVFAACANSNRTNDKHYQLQMWTTGTPELMPKIEQLALSRHHK</sequence>
<feature type="domain" description="Fungal lipase-type" evidence="1">
    <location>
        <begin position="266"/>
        <end position="366"/>
    </location>
</feature>
<evidence type="ECO:0000313" key="3">
    <source>
        <dbReference type="Proteomes" id="UP000604046"/>
    </source>
</evidence>
<protein>
    <recommendedName>
        <fullName evidence="1">Fungal lipase-type domain-containing protein</fullName>
    </recommendedName>
</protein>
<reference evidence="2" key="1">
    <citation type="submission" date="2021-02" db="EMBL/GenBank/DDBJ databases">
        <authorList>
            <person name="Dougan E. K."/>
            <person name="Rhodes N."/>
            <person name="Thang M."/>
            <person name="Chan C."/>
        </authorList>
    </citation>
    <scope>NUCLEOTIDE SEQUENCE</scope>
</reference>
<comment type="caution">
    <text evidence="2">The sequence shown here is derived from an EMBL/GenBank/DDBJ whole genome shotgun (WGS) entry which is preliminary data.</text>
</comment>
<evidence type="ECO:0000259" key="1">
    <source>
        <dbReference type="Pfam" id="PF01764"/>
    </source>
</evidence>
<dbReference type="SUPFAM" id="SSF53474">
    <property type="entry name" value="alpha/beta-Hydrolases"/>
    <property type="match status" value="1"/>
</dbReference>
<dbReference type="Gene3D" id="3.40.50.1820">
    <property type="entry name" value="alpha/beta hydrolase"/>
    <property type="match status" value="1"/>
</dbReference>
<dbReference type="Proteomes" id="UP000604046">
    <property type="component" value="Unassembled WGS sequence"/>
</dbReference>
<dbReference type="AlphaFoldDB" id="A0A812UFB0"/>
<dbReference type="EMBL" id="CAJNDS010002679">
    <property type="protein sequence ID" value="CAE7563532.1"/>
    <property type="molecule type" value="Genomic_DNA"/>
</dbReference>
<evidence type="ECO:0000313" key="2">
    <source>
        <dbReference type="EMBL" id="CAE7563532.1"/>
    </source>
</evidence>
<gene>
    <name evidence="2" type="ORF">SNAT2548_LOCUS31866</name>
</gene>
<keyword evidence="3" id="KW-1185">Reference proteome</keyword>